<reference evidence="3 4" key="1">
    <citation type="journal article" date="2016" name="Nat. Commun.">
        <title>Ectomycorrhizal ecology is imprinted in the genome of the dominant symbiotic fungus Cenococcum geophilum.</title>
        <authorList>
            <consortium name="DOE Joint Genome Institute"/>
            <person name="Peter M."/>
            <person name="Kohler A."/>
            <person name="Ohm R.A."/>
            <person name="Kuo A."/>
            <person name="Krutzmann J."/>
            <person name="Morin E."/>
            <person name="Arend M."/>
            <person name="Barry K.W."/>
            <person name="Binder M."/>
            <person name="Choi C."/>
            <person name="Clum A."/>
            <person name="Copeland A."/>
            <person name="Grisel N."/>
            <person name="Haridas S."/>
            <person name="Kipfer T."/>
            <person name="LaButti K."/>
            <person name="Lindquist E."/>
            <person name="Lipzen A."/>
            <person name="Maire R."/>
            <person name="Meier B."/>
            <person name="Mihaltcheva S."/>
            <person name="Molinier V."/>
            <person name="Murat C."/>
            <person name="Poggeler S."/>
            <person name="Quandt C.A."/>
            <person name="Sperisen C."/>
            <person name="Tritt A."/>
            <person name="Tisserant E."/>
            <person name="Crous P.W."/>
            <person name="Henrissat B."/>
            <person name="Nehls U."/>
            <person name="Egli S."/>
            <person name="Spatafora J.W."/>
            <person name="Grigoriev I.V."/>
            <person name="Martin F.M."/>
        </authorList>
    </citation>
    <scope>NUCLEOTIDE SEQUENCE [LARGE SCALE GENOMIC DNA]</scope>
    <source>
        <strain evidence="3 4">CBS 207.34</strain>
    </source>
</reference>
<keyword evidence="2" id="KW-1133">Transmembrane helix</keyword>
<feature type="compositionally biased region" description="Acidic residues" evidence="1">
    <location>
        <begin position="13"/>
        <end position="27"/>
    </location>
</feature>
<accession>A0A8E2JL92</accession>
<dbReference type="OrthoDB" id="3759480at2759"/>
<keyword evidence="2" id="KW-0812">Transmembrane</keyword>
<proteinExistence type="predicted"/>
<dbReference type="AlphaFoldDB" id="A0A8E2JL92"/>
<feature type="region of interest" description="Disordered" evidence="1">
    <location>
        <begin position="1"/>
        <end position="27"/>
    </location>
</feature>
<evidence type="ECO:0000256" key="2">
    <source>
        <dbReference type="SAM" id="Phobius"/>
    </source>
</evidence>
<evidence type="ECO:0000256" key="1">
    <source>
        <dbReference type="SAM" id="MobiDB-lite"/>
    </source>
</evidence>
<dbReference type="EMBL" id="KV751146">
    <property type="protein sequence ID" value="OCL01364.1"/>
    <property type="molecule type" value="Genomic_DNA"/>
</dbReference>
<evidence type="ECO:0000313" key="4">
    <source>
        <dbReference type="Proteomes" id="UP000250140"/>
    </source>
</evidence>
<protein>
    <submittedName>
        <fullName evidence="3">Uncharacterized protein</fullName>
    </submittedName>
</protein>
<sequence>MSIDVHPRSGTEATEDSEDTEDTDIEDVCSDGYDSVVEPINFDRDGLPAKTYYLGLNECYVPDWEPKDAFREVYRNWKDGIIKSFNLEPHSFRPQFEELENEINITLRHAHLTDAIESPGQLCGFIRFSKDNGRLVLANFNAQLSRHNLEMGGTSKRGKEKLAGIHGEGLKLAALVMRRNGYRFRIAASFHYWYFPAKDRIIEKRRRVYGAQVLGGVPRGLTVNIWEDMSLSVGSASGEVGKKIPYEDFLSWLKVTLDINGPNPSDIIHTDHGDLILDKTYAGKIYLKGLLVSDGSSAVKPYIFGYNLLQGCVNRDRRSMTTSSKEAEVLVGIWDQAIQHHGNDVLDKYIDLLQDHHSCADVTLAEIKIPKPLAEIIWQRLYTVATAQNRFYYCENYGDKTCDFIRKSLKKQPSPLSVPLWNLLRRFSLIRTPQEQRDLFRNSELAEVKWTTFAINVDRAFCASLLLDPGLPLIKTLYVRGGDTGPAWFSILILPIILINIVTN</sequence>
<keyword evidence="4" id="KW-1185">Reference proteome</keyword>
<name>A0A8E2JL92_9PEZI</name>
<keyword evidence="2" id="KW-0472">Membrane</keyword>
<dbReference type="Proteomes" id="UP000250140">
    <property type="component" value="Unassembled WGS sequence"/>
</dbReference>
<organism evidence="3 4">
    <name type="scientific">Glonium stellatum</name>
    <dbReference type="NCBI Taxonomy" id="574774"/>
    <lineage>
        <taxon>Eukaryota</taxon>
        <taxon>Fungi</taxon>
        <taxon>Dikarya</taxon>
        <taxon>Ascomycota</taxon>
        <taxon>Pezizomycotina</taxon>
        <taxon>Dothideomycetes</taxon>
        <taxon>Pleosporomycetidae</taxon>
        <taxon>Gloniales</taxon>
        <taxon>Gloniaceae</taxon>
        <taxon>Glonium</taxon>
    </lineage>
</organism>
<evidence type="ECO:0000313" key="3">
    <source>
        <dbReference type="EMBL" id="OCL01364.1"/>
    </source>
</evidence>
<gene>
    <name evidence="3" type="ORF">AOQ84DRAFT_444076</name>
</gene>
<feature type="transmembrane region" description="Helical" evidence="2">
    <location>
        <begin position="485"/>
        <end position="503"/>
    </location>
</feature>